<proteinExistence type="predicted"/>
<name>A0A4R8S712_9MYCO</name>
<evidence type="ECO:0000256" key="1">
    <source>
        <dbReference type="SAM" id="MobiDB-lite"/>
    </source>
</evidence>
<evidence type="ECO:0000313" key="3">
    <source>
        <dbReference type="Proteomes" id="UP000295117"/>
    </source>
</evidence>
<sequence>MHAPGSVDRSGILRHQRPSVHSGESVWIAGGFDWKVLGPGNALNIPDSILHGLNITHCSIMPSPPKPARPQQQSPYVLVPQQDDFDRAMDLFMKLASMSFQDFPPDLTTALYRP</sequence>
<protein>
    <submittedName>
        <fullName evidence="2">Uncharacterized protein</fullName>
    </submittedName>
</protein>
<comment type="caution">
    <text evidence="2">The sequence shown here is derived from an EMBL/GenBank/DDBJ whole genome shotgun (WGS) entry which is preliminary data.</text>
</comment>
<dbReference type="EMBL" id="PECH01000008">
    <property type="protein sequence ID" value="TDZ80092.1"/>
    <property type="molecule type" value="Genomic_DNA"/>
</dbReference>
<reference evidence="2 3" key="1">
    <citation type="journal article" date="2019" name="Sci. Rep.">
        <title>Extended insight into the Mycobacterium chelonae-abscessus complex through whole genome sequencing of Mycobacterium salmoniphilum outbreak and Mycobacterium salmoniphilum-like strains.</title>
        <authorList>
            <person name="Behra P.R.K."/>
            <person name="Das S."/>
            <person name="Pettersson B.M.F."/>
            <person name="Shirreff L."/>
            <person name="DuCote T."/>
            <person name="Jacobsson K.G."/>
            <person name="Ennis D.G."/>
            <person name="Kirsebom L.A."/>
        </authorList>
    </citation>
    <scope>NUCLEOTIDE SEQUENCE [LARGE SCALE GENOMIC DNA]</scope>
    <source>
        <strain evidence="2 3">DE 4585</strain>
    </source>
</reference>
<accession>A0A4R8S712</accession>
<gene>
    <name evidence="2" type="ORF">DE4585_03843</name>
</gene>
<feature type="region of interest" description="Disordered" evidence="1">
    <location>
        <begin position="1"/>
        <end position="23"/>
    </location>
</feature>
<evidence type="ECO:0000313" key="2">
    <source>
        <dbReference type="EMBL" id="TDZ80092.1"/>
    </source>
</evidence>
<dbReference type="Proteomes" id="UP000295117">
    <property type="component" value="Unassembled WGS sequence"/>
</dbReference>
<organism evidence="2 3">
    <name type="scientific">Mycobacteroides salmoniphilum</name>
    <dbReference type="NCBI Taxonomy" id="404941"/>
    <lineage>
        <taxon>Bacteria</taxon>
        <taxon>Bacillati</taxon>
        <taxon>Actinomycetota</taxon>
        <taxon>Actinomycetes</taxon>
        <taxon>Mycobacteriales</taxon>
        <taxon>Mycobacteriaceae</taxon>
        <taxon>Mycobacteroides</taxon>
    </lineage>
</organism>
<dbReference type="AlphaFoldDB" id="A0A4R8S712"/>